<evidence type="ECO:0000259" key="7">
    <source>
        <dbReference type="PROSITE" id="PS51310"/>
    </source>
</evidence>
<dbReference type="InterPro" id="IPR017899">
    <property type="entry name" value="VPS28_C"/>
</dbReference>
<dbReference type="InterPro" id="IPR017898">
    <property type="entry name" value="VPS28_N"/>
</dbReference>
<dbReference type="PIRSF" id="PIRSF017535">
    <property type="entry name" value="VPS28"/>
    <property type="match status" value="1"/>
</dbReference>
<comment type="similarity">
    <text evidence="5 6">Belongs to the VPS28 family.</text>
</comment>
<proteinExistence type="inferred from homology"/>
<reference evidence="9 10" key="1">
    <citation type="submission" date="2024-01" db="EMBL/GenBank/DDBJ databases">
        <authorList>
            <consortium name="Genoscope - CEA"/>
            <person name="William W."/>
        </authorList>
    </citation>
    <scope>NUCLEOTIDE SEQUENCE [LARGE SCALE GENOMIC DNA]</scope>
    <source>
        <strain evidence="9 10">29B2s-10</strain>
    </source>
</reference>
<keyword evidence="2 5" id="KW-0813">Transport</keyword>
<dbReference type="Gene3D" id="1.20.120.1130">
    <property type="match status" value="1"/>
</dbReference>
<accession>A0ABP0ECQ0</accession>
<protein>
    <recommendedName>
        <fullName evidence="5">Vacuolar protein sorting-associated protein 28</fullName>
    </recommendedName>
    <alternativeName>
        <fullName evidence="5">ESCRT-I complex subunit VPS28</fullName>
    </alternativeName>
</protein>
<gene>
    <name evidence="9" type="primary">VPS28</name>
    <name evidence="9" type="ORF">CAAN4_E07624</name>
</gene>
<dbReference type="EMBL" id="OZ004257">
    <property type="protein sequence ID" value="CAK7907912.1"/>
    <property type="molecule type" value="Genomic_DNA"/>
</dbReference>
<comment type="subcellular location">
    <subcellularLocation>
        <location evidence="1">Endosome</location>
    </subcellularLocation>
</comment>
<comment type="function">
    <text evidence="5">Component of the ESCRT-I complex (endosomal sorting complex required for transport I), a regulator of vesicular trafficking process.</text>
</comment>
<evidence type="ECO:0000256" key="2">
    <source>
        <dbReference type="ARBA" id="ARBA00022448"/>
    </source>
</evidence>
<dbReference type="Gene3D" id="1.20.1440.200">
    <property type="match status" value="1"/>
</dbReference>
<dbReference type="SUPFAM" id="SSF140111">
    <property type="entry name" value="Endosomal sorting complex assembly domain"/>
    <property type="match status" value="1"/>
</dbReference>
<keyword evidence="10" id="KW-1185">Reference proteome</keyword>
<evidence type="ECO:0000313" key="9">
    <source>
        <dbReference type="EMBL" id="CAK7907912.1"/>
    </source>
</evidence>
<dbReference type="PROSITE" id="PS51313">
    <property type="entry name" value="VPS28_N"/>
    <property type="match status" value="1"/>
</dbReference>
<evidence type="ECO:0000256" key="4">
    <source>
        <dbReference type="ARBA" id="ARBA00022927"/>
    </source>
</evidence>
<organism evidence="9 10">
    <name type="scientific">[Candida] anglica</name>
    <dbReference type="NCBI Taxonomy" id="148631"/>
    <lineage>
        <taxon>Eukaryota</taxon>
        <taxon>Fungi</taxon>
        <taxon>Dikarya</taxon>
        <taxon>Ascomycota</taxon>
        <taxon>Saccharomycotina</taxon>
        <taxon>Pichiomycetes</taxon>
        <taxon>Debaryomycetaceae</taxon>
        <taxon>Kurtzmaniella</taxon>
    </lineage>
</organism>
<evidence type="ECO:0000313" key="10">
    <source>
        <dbReference type="Proteomes" id="UP001497600"/>
    </source>
</evidence>
<evidence type="ECO:0000256" key="1">
    <source>
        <dbReference type="ARBA" id="ARBA00004177"/>
    </source>
</evidence>
<feature type="domain" description="VPS28 N-terminal" evidence="8">
    <location>
        <begin position="18"/>
        <end position="146"/>
    </location>
</feature>
<evidence type="ECO:0000259" key="8">
    <source>
        <dbReference type="PROSITE" id="PS51313"/>
    </source>
</evidence>
<feature type="domain" description="VPS28 C-terminal" evidence="7">
    <location>
        <begin position="161"/>
        <end position="264"/>
    </location>
</feature>
<evidence type="ECO:0000256" key="6">
    <source>
        <dbReference type="PROSITE-ProRule" id="PRU00642"/>
    </source>
</evidence>
<name>A0ABP0ECQ0_9ASCO</name>
<dbReference type="InterPro" id="IPR038358">
    <property type="entry name" value="VPS28_N_sf"/>
</dbReference>
<dbReference type="InterPro" id="IPR037202">
    <property type="entry name" value="ESCRT_assembly_dom"/>
</dbReference>
<sequence>MSTSPPAYAPTSTTSYAPANDNINYHQEITRSSLIKSPQHKSVYDSLAEVYSIVSVLEMVENSFLKDYITDKDKYTSTVLRLINQYSMILKSFEDNPKECEVLDSILIGRLADNSNFLEILTTKFHLQCPLSIKRLNAGIPATIEHLGMQVKSSNSANNTKSTRLVAEATGNFITCMDALKLNYKTKEQLHPILSSLVVSLNDLVMTGGDSTTTSLDFVGKSKLVSWLIKLNGLGVDESLTSEESDNFLNDLDTAYKGFYTTLED</sequence>
<evidence type="ECO:0000256" key="5">
    <source>
        <dbReference type="PIRNR" id="PIRNR017535"/>
    </source>
</evidence>
<dbReference type="PANTHER" id="PTHR12937">
    <property type="entry name" value="VACUOLAR PROTEIN SORTING 28, ISOFORM 2 VPS28"/>
    <property type="match status" value="1"/>
</dbReference>
<evidence type="ECO:0000256" key="3">
    <source>
        <dbReference type="ARBA" id="ARBA00022753"/>
    </source>
</evidence>
<dbReference type="Pfam" id="PF03997">
    <property type="entry name" value="VPS28"/>
    <property type="match status" value="1"/>
</dbReference>
<dbReference type="Proteomes" id="UP001497600">
    <property type="component" value="Chromosome E"/>
</dbReference>
<dbReference type="PROSITE" id="PS51310">
    <property type="entry name" value="VPS28_C"/>
    <property type="match status" value="1"/>
</dbReference>
<dbReference type="InterPro" id="IPR037206">
    <property type="entry name" value="VPS28_C_sf"/>
</dbReference>
<dbReference type="SUPFAM" id="SSF140427">
    <property type="entry name" value="VPS28 C-terminal domain-like"/>
    <property type="match status" value="1"/>
</dbReference>
<keyword evidence="3 5" id="KW-0967">Endosome</keyword>
<keyword evidence="4 5" id="KW-0653">Protein transport</keyword>
<dbReference type="PANTHER" id="PTHR12937:SF0">
    <property type="entry name" value="VACUOLAR PROTEIN SORTING-ASSOCIATED PROTEIN 28 HOMOLOG"/>
    <property type="match status" value="1"/>
</dbReference>
<dbReference type="InterPro" id="IPR007143">
    <property type="entry name" value="Vps28"/>
</dbReference>